<dbReference type="GO" id="GO:0008781">
    <property type="term" value="F:N-acylneuraminate cytidylyltransferase activity"/>
    <property type="evidence" value="ECO:0007669"/>
    <property type="project" value="TreeGrafter"/>
</dbReference>
<protein>
    <submittedName>
        <fullName evidence="1">Acylneuraminate cytidylyltransferase</fullName>
    </submittedName>
</protein>
<dbReference type="EMBL" id="AP018227">
    <property type="protein sequence ID" value="BAY87282.1"/>
    <property type="molecule type" value="Genomic_DNA"/>
</dbReference>
<keyword evidence="1" id="KW-0548">Nucleotidyltransferase</keyword>
<keyword evidence="2" id="KW-1185">Reference proteome</keyword>
<gene>
    <name evidence="1" type="ORF">NIES267_68030</name>
</gene>
<evidence type="ECO:0000313" key="1">
    <source>
        <dbReference type="EMBL" id="BAY87282.1"/>
    </source>
</evidence>
<dbReference type="Proteomes" id="UP000218418">
    <property type="component" value="Chromosome"/>
</dbReference>
<name>A0A1Z4M1C5_9CYAN</name>
<dbReference type="CDD" id="cd02513">
    <property type="entry name" value="CMP-NeuAc_Synthase"/>
    <property type="match status" value="1"/>
</dbReference>
<dbReference type="SUPFAM" id="SSF53448">
    <property type="entry name" value="Nucleotide-diphospho-sugar transferases"/>
    <property type="match status" value="1"/>
</dbReference>
<evidence type="ECO:0000313" key="2">
    <source>
        <dbReference type="Proteomes" id="UP000218418"/>
    </source>
</evidence>
<dbReference type="InterPro" id="IPR003329">
    <property type="entry name" value="Cytidylyl_trans"/>
</dbReference>
<dbReference type="InterPro" id="IPR050793">
    <property type="entry name" value="CMP-NeuNAc_synthase"/>
</dbReference>
<sequence>MPYSNLPIIAFLPCRRGSERVKQKNTRPFANIEGGLTKIKMEQLLNCSEIDSIVVSTDDPQVAETCQKLASNHTKNVKILERPAHLATSTASTDDVVKYIPEIISDGIILWTHVTSPFVDSSVYSNAIRSFWEKSKDGYDSLMSVTRVQKFLWNENGPINYDREQEKWPRTQTLPVIYEVNSAIFLAPIEIYIQQQDRVGKKVIPFELSASQAMDIDWEEDFKLAQELWQHDK</sequence>
<dbReference type="Pfam" id="PF02348">
    <property type="entry name" value="CTP_transf_3"/>
    <property type="match status" value="1"/>
</dbReference>
<dbReference type="Gene3D" id="3.90.550.10">
    <property type="entry name" value="Spore Coat Polysaccharide Biosynthesis Protein SpsA, Chain A"/>
    <property type="match status" value="1"/>
</dbReference>
<keyword evidence="1" id="KW-0808">Transferase</keyword>
<organism evidence="1 2">
    <name type="scientific">Calothrix parasitica NIES-267</name>
    <dbReference type="NCBI Taxonomy" id="1973488"/>
    <lineage>
        <taxon>Bacteria</taxon>
        <taxon>Bacillati</taxon>
        <taxon>Cyanobacteriota</taxon>
        <taxon>Cyanophyceae</taxon>
        <taxon>Nostocales</taxon>
        <taxon>Calotrichaceae</taxon>
        <taxon>Calothrix</taxon>
    </lineage>
</organism>
<proteinExistence type="predicted"/>
<dbReference type="PANTHER" id="PTHR21485">
    <property type="entry name" value="HAD SUPERFAMILY MEMBERS CMAS AND KDSC"/>
    <property type="match status" value="1"/>
</dbReference>
<dbReference type="InterPro" id="IPR029044">
    <property type="entry name" value="Nucleotide-diphossugar_trans"/>
</dbReference>
<dbReference type="PANTHER" id="PTHR21485:SF6">
    <property type="entry name" value="N-ACYLNEURAMINATE CYTIDYLYLTRANSFERASE-RELATED"/>
    <property type="match status" value="1"/>
</dbReference>
<accession>A0A1Z4M1C5</accession>
<dbReference type="AlphaFoldDB" id="A0A1Z4M1C5"/>
<reference evidence="1 2" key="1">
    <citation type="submission" date="2017-06" db="EMBL/GenBank/DDBJ databases">
        <title>Genome sequencing of cyanobaciteial culture collection at National Institute for Environmental Studies (NIES).</title>
        <authorList>
            <person name="Hirose Y."/>
            <person name="Shimura Y."/>
            <person name="Fujisawa T."/>
            <person name="Nakamura Y."/>
            <person name="Kawachi M."/>
        </authorList>
    </citation>
    <scope>NUCLEOTIDE SEQUENCE [LARGE SCALE GENOMIC DNA]</scope>
    <source>
        <strain evidence="1 2">NIES-267</strain>
    </source>
</reference>
<dbReference type="OrthoDB" id="9805604at2"/>